<evidence type="ECO:0000256" key="1">
    <source>
        <dbReference type="SAM" id="MobiDB-lite"/>
    </source>
</evidence>
<protein>
    <submittedName>
        <fullName evidence="2">Uncharacterized protein</fullName>
    </submittedName>
</protein>
<organism evidence="2">
    <name type="scientific">Oryza sativa subsp. japonica</name>
    <name type="common">Rice</name>
    <dbReference type="NCBI Taxonomy" id="39947"/>
    <lineage>
        <taxon>Eukaryota</taxon>
        <taxon>Viridiplantae</taxon>
        <taxon>Streptophyta</taxon>
        <taxon>Embryophyta</taxon>
        <taxon>Tracheophyta</taxon>
        <taxon>Spermatophyta</taxon>
        <taxon>Magnoliopsida</taxon>
        <taxon>Liliopsida</taxon>
        <taxon>Poales</taxon>
        <taxon>Poaceae</taxon>
        <taxon>BOP clade</taxon>
        <taxon>Oryzoideae</taxon>
        <taxon>Oryzeae</taxon>
        <taxon>Oryzinae</taxon>
        <taxon>Oryza</taxon>
        <taxon>Oryza sativa</taxon>
    </lineage>
</organism>
<reference evidence="2" key="1">
    <citation type="journal article" date="2005" name="PLoS Biol.">
        <title>The genomes of Oryza sativa: a history of duplications.</title>
        <authorList>
            <person name="Yu J."/>
            <person name="Wang J."/>
            <person name="Lin W."/>
            <person name="Li S."/>
            <person name="Li H."/>
            <person name="Zhou J."/>
            <person name="Ni P."/>
            <person name="Dong W."/>
            <person name="Hu S."/>
            <person name="Zeng C."/>
            <person name="Zhang J."/>
            <person name="Zhang Y."/>
            <person name="Li R."/>
            <person name="Xu Z."/>
            <person name="Li S."/>
            <person name="Li X."/>
            <person name="Zheng H."/>
            <person name="Cong L."/>
            <person name="Lin L."/>
            <person name="Yin J."/>
            <person name="Geng J."/>
            <person name="Li G."/>
            <person name="Shi J."/>
            <person name="Liu J."/>
            <person name="Lv H."/>
            <person name="Li J."/>
            <person name="Wang J."/>
            <person name="Deng Y."/>
            <person name="Ran L."/>
            <person name="Shi X."/>
            <person name="Wang X."/>
            <person name="Wu Q."/>
            <person name="Li C."/>
            <person name="Ren X."/>
            <person name="Wang J."/>
            <person name="Wang X."/>
            <person name="Li D."/>
            <person name="Liu D."/>
            <person name="Zhang X."/>
            <person name="Ji Z."/>
            <person name="Zhao W."/>
            <person name="Sun Y."/>
            <person name="Zhang Z."/>
            <person name="Bao J."/>
            <person name="Han Y."/>
            <person name="Dong L."/>
            <person name="Ji J."/>
            <person name="Chen P."/>
            <person name="Wu S."/>
            <person name="Liu J."/>
            <person name="Xiao Y."/>
            <person name="Bu D."/>
            <person name="Tan J."/>
            <person name="Yang L."/>
            <person name="Ye C."/>
            <person name="Zhang J."/>
            <person name="Xu J."/>
            <person name="Zhou Y."/>
            <person name="Yu Y."/>
            <person name="Zhang B."/>
            <person name="Zhuang S."/>
            <person name="Wei H."/>
            <person name="Liu B."/>
            <person name="Lei M."/>
            <person name="Yu H."/>
            <person name="Li Y."/>
            <person name="Xu H."/>
            <person name="Wei S."/>
            <person name="He X."/>
            <person name="Fang L."/>
            <person name="Zhang Z."/>
            <person name="Zhang Y."/>
            <person name="Huang X."/>
            <person name="Su Z."/>
            <person name="Tong W."/>
            <person name="Li J."/>
            <person name="Tong Z."/>
            <person name="Li S."/>
            <person name="Ye J."/>
            <person name="Wang L."/>
            <person name="Fang L."/>
            <person name="Lei T."/>
            <person name="Chen C."/>
            <person name="Chen H."/>
            <person name="Xu Z."/>
            <person name="Li H."/>
            <person name="Huang H."/>
            <person name="Zhang F."/>
            <person name="Xu H."/>
            <person name="Li N."/>
            <person name="Zhao C."/>
            <person name="Li S."/>
            <person name="Dong L."/>
            <person name="Huang Y."/>
            <person name="Li L."/>
            <person name="Xi Y."/>
            <person name="Qi Q."/>
            <person name="Li W."/>
            <person name="Zhang B."/>
            <person name="Hu W."/>
            <person name="Zhang Y."/>
            <person name="Tian X."/>
            <person name="Jiao Y."/>
            <person name="Liang X."/>
            <person name="Jin J."/>
            <person name="Gao L."/>
            <person name="Zheng W."/>
            <person name="Hao B."/>
            <person name="Liu S."/>
            <person name="Wang W."/>
            <person name="Yuan L."/>
            <person name="Cao M."/>
            <person name="McDermott J."/>
            <person name="Samudrala R."/>
            <person name="Wang J."/>
            <person name="Wong G.K."/>
            <person name="Yang H."/>
        </authorList>
    </citation>
    <scope>NUCLEOTIDE SEQUENCE [LARGE SCALE GENOMIC DNA]</scope>
</reference>
<accession>B9F9S2</accession>
<proteinExistence type="predicted"/>
<dbReference type="Proteomes" id="UP000007752">
    <property type="component" value="Chromosome 3"/>
</dbReference>
<name>B9F9S2_ORYSJ</name>
<feature type="region of interest" description="Disordered" evidence="1">
    <location>
        <begin position="1"/>
        <end position="27"/>
    </location>
</feature>
<reference evidence="2" key="2">
    <citation type="submission" date="2008-12" db="EMBL/GenBank/DDBJ databases">
        <title>Improved gene annotation of the rice (Oryza sativa) genomes.</title>
        <authorList>
            <person name="Wang J."/>
            <person name="Li R."/>
            <person name="Fan W."/>
            <person name="Huang Q."/>
            <person name="Zhang J."/>
            <person name="Zhou Y."/>
            <person name="Hu Y."/>
            <person name="Zi S."/>
            <person name="Li J."/>
            <person name="Ni P."/>
            <person name="Zheng H."/>
            <person name="Zhang Y."/>
            <person name="Zhao M."/>
            <person name="Hao Q."/>
            <person name="McDermott J."/>
            <person name="Samudrala R."/>
            <person name="Kristiansen K."/>
            <person name="Wong G.K.-S."/>
        </authorList>
    </citation>
    <scope>NUCLEOTIDE SEQUENCE</scope>
</reference>
<evidence type="ECO:0000313" key="2">
    <source>
        <dbReference type="EMBL" id="EEE59520.1"/>
    </source>
</evidence>
<dbReference type="EMBL" id="CM000140">
    <property type="protein sequence ID" value="EEE59520.1"/>
    <property type="molecule type" value="Genomic_DNA"/>
</dbReference>
<gene>
    <name evidence="2" type="ORF">OsJ_11777</name>
</gene>
<dbReference type="AlphaFoldDB" id="B9F9S2"/>
<sequence>MRGSTATGDWEGWTRSLPYGDDDNGPRQVQMPVAAMVSDDCAGSGSVGLQAVGDPVVGSSLSLDSAAGIELGWSS</sequence>